<dbReference type="PROSITE" id="PS01081">
    <property type="entry name" value="HTH_TETR_1"/>
    <property type="match status" value="1"/>
</dbReference>
<evidence type="ECO:0000256" key="4">
    <source>
        <dbReference type="ARBA" id="ARBA00023163"/>
    </source>
</evidence>
<evidence type="ECO:0000313" key="7">
    <source>
        <dbReference type="EMBL" id="MFD2740674.1"/>
    </source>
</evidence>
<feature type="domain" description="HTH tetR-type" evidence="6">
    <location>
        <begin position="14"/>
        <end position="74"/>
    </location>
</feature>
<keyword evidence="3 5" id="KW-0238">DNA-binding</keyword>
<evidence type="ECO:0000313" key="8">
    <source>
        <dbReference type="Proteomes" id="UP001597474"/>
    </source>
</evidence>
<dbReference type="PROSITE" id="PS50977">
    <property type="entry name" value="HTH_TETR_2"/>
    <property type="match status" value="1"/>
</dbReference>
<dbReference type="SUPFAM" id="SSF48498">
    <property type="entry name" value="Tetracyclin repressor-like, C-terminal domain"/>
    <property type="match status" value="1"/>
</dbReference>
<dbReference type="InterPro" id="IPR001647">
    <property type="entry name" value="HTH_TetR"/>
</dbReference>
<organism evidence="7 8">
    <name type="scientific">Sulfitobacter aestuarii</name>
    <dbReference type="NCBI Taxonomy" id="2161676"/>
    <lineage>
        <taxon>Bacteria</taxon>
        <taxon>Pseudomonadati</taxon>
        <taxon>Pseudomonadota</taxon>
        <taxon>Alphaproteobacteria</taxon>
        <taxon>Rhodobacterales</taxon>
        <taxon>Roseobacteraceae</taxon>
        <taxon>Sulfitobacter</taxon>
    </lineage>
</organism>
<protein>
    <submittedName>
        <fullName evidence="7">TetR family transcriptional regulator C-terminal domain-containing protein</fullName>
    </submittedName>
</protein>
<keyword evidence="2" id="KW-0805">Transcription regulation</keyword>
<dbReference type="EMBL" id="JBHUMP010000012">
    <property type="protein sequence ID" value="MFD2740674.1"/>
    <property type="molecule type" value="Genomic_DNA"/>
</dbReference>
<dbReference type="Pfam" id="PF13977">
    <property type="entry name" value="TetR_C_6"/>
    <property type="match status" value="1"/>
</dbReference>
<feature type="DNA-binding region" description="H-T-H motif" evidence="5">
    <location>
        <begin position="37"/>
        <end position="56"/>
    </location>
</feature>
<accession>A0ABW5U4B8</accession>
<dbReference type="PRINTS" id="PR00455">
    <property type="entry name" value="HTHTETR"/>
</dbReference>
<evidence type="ECO:0000256" key="3">
    <source>
        <dbReference type="ARBA" id="ARBA00023125"/>
    </source>
</evidence>
<evidence type="ECO:0000256" key="1">
    <source>
        <dbReference type="ARBA" id="ARBA00022491"/>
    </source>
</evidence>
<evidence type="ECO:0000256" key="5">
    <source>
        <dbReference type="PROSITE-ProRule" id="PRU00335"/>
    </source>
</evidence>
<reference evidence="8" key="1">
    <citation type="journal article" date="2019" name="Int. J. Syst. Evol. Microbiol.">
        <title>The Global Catalogue of Microorganisms (GCM) 10K type strain sequencing project: providing services to taxonomists for standard genome sequencing and annotation.</title>
        <authorList>
            <consortium name="The Broad Institute Genomics Platform"/>
            <consortium name="The Broad Institute Genome Sequencing Center for Infectious Disease"/>
            <person name="Wu L."/>
            <person name="Ma J."/>
        </authorList>
    </citation>
    <scope>NUCLEOTIDE SEQUENCE [LARGE SCALE GENOMIC DNA]</scope>
    <source>
        <strain evidence="8">TISTR 2562</strain>
    </source>
</reference>
<dbReference type="PANTHER" id="PTHR30055:SF234">
    <property type="entry name" value="HTH-TYPE TRANSCRIPTIONAL REGULATOR BETI"/>
    <property type="match status" value="1"/>
</dbReference>
<dbReference type="InterPro" id="IPR009057">
    <property type="entry name" value="Homeodomain-like_sf"/>
</dbReference>
<name>A0ABW5U4B8_9RHOB</name>
<dbReference type="RefSeq" id="WP_386375211.1">
    <property type="nucleotide sequence ID" value="NZ_JBHUMP010000012.1"/>
</dbReference>
<dbReference type="Proteomes" id="UP001597474">
    <property type="component" value="Unassembled WGS sequence"/>
</dbReference>
<comment type="caution">
    <text evidence="7">The sequence shown here is derived from an EMBL/GenBank/DDBJ whole genome shotgun (WGS) entry which is preliminary data.</text>
</comment>
<dbReference type="Gene3D" id="1.10.357.10">
    <property type="entry name" value="Tetracycline Repressor, domain 2"/>
    <property type="match status" value="1"/>
</dbReference>
<dbReference type="InterPro" id="IPR039538">
    <property type="entry name" value="BetI_C"/>
</dbReference>
<gene>
    <name evidence="7" type="ORF">ACFSUD_13895</name>
</gene>
<dbReference type="PANTHER" id="PTHR30055">
    <property type="entry name" value="HTH-TYPE TRANSCRIPTIONAL REGULATOR RUTR"/>
    <property type="match status" value="1"/>
</dbReference>
<sequence length="212" mass="23529">MSSDQPKFTREQPEQRREQLVLAALSLIARTGVRAATVRDIAQEAGVTQGLIRHYFGSKESLIAAAYDYHMNRMTDAVWQASAAPDPRARLAAFVVLSLSPPVMNRDWVSLWAAFLGRAMHDPQLVETHERTYCHFRDRLETLIEAALQHAGRPCPREETRQLAIACNGLIDGLWIEGGALPQTFADDELIAIGLRSIGALIGLPLEDTKET</sequence>
<keyword evidence="4" id="KW-0804">Transcription</keyword>
<dbReference type="InterPro" id="IPR023772">
    <property type="entry name" value="DNA-bd_HTH_TetR-type_CS"/>
</dbReference>
<dbReference type="SUPFAM" id="SSF46689">
    <property type="entry name" value="Homeodomain-like"/>
    <property type="match status" value="1"/>
</dbReference>
<evidence type="ECO:0000259" key="6">
    <source>
        <dbReference type="PROSITE" id="PS50977"/>
    </source>
</evidence>
<dbReference type="InterPro" id="IPR036271">
    <property type="entry name" value="Tet_transcr_reg_TetR-rel_C_sf"/>
</dbReference>
<dbReference type="Pfam" id="PF00440">
    <property type="entry name" value="TetR_N"/>
    <property type="match status" value="1"/>
</dbReference>
<keyword evidence="1" id="KW-0678">Repressor</keyword>
<evidence type="ECO:0000256" key="2">
    <source>
        <dbReference type="ARBA" id="ARBA00023015"/>
    </source>
</evidence>
<proteinExistence type="predicted"/>
<dbReference type="InterPro" id="IPR050109">
    <property type="entry name" value="HTH-type_TetR-like_transc_reg"/>
</dbReference>
<keyword evidence="8" id="KW-1185">Reference proteome</keyword>